<dbReference type="RefSeq" id="WP_064280742.1">
    <property type="nucleotide sequence ID" value="NZ_LWCS01000014.1"/>
</dbReference>
<evidence type="ECO:0000313" key="1">
    <source>
        <dbReference type="EMBL" id="OAN40077.1"/>
    </source>
</evidence>
<protein>
    <submittedName>
        <fullName evidence="1">Esterase</fullName>
    </submittedName>
</protein>
<dbReference type="EMBL" id="LWCS01000014">
    <property type="protein sequence ID" value="OAN40077.1"/>
    <property type="molecule type" value="Genomic_DNA"/>
</dbReference>
<dbReference type="OrthoDB" id="4379260at2"/>
<sequence>MKTTERIWRIGTDFAGVLPRAHRAVTASGNWNAFSWSDLRQLGEVALDELALTGMTLTAPPPTLERSAGSCAPAASELAALGIAGANAEPEPVRVKSVQRRRLGHRSYEQMTFDHDPRLPDSLVRAGFGGPATAVVHLCRAGDSRRPWLVWVHGAGQGQPIDLLVSRARRIQEDLGFNVALPVQPGCGVRGQAWPAYPTMDPLANVAGMMRVVSEVRALVRWLRPQAAAIAVAGVSMGSPVAGLVSHLEPVDAVAVFTPIFGLNAMIAAHLGRWGPSVDETIALLRSEVVEQMMSAVDYQSVEPTAPTERRLIVAASHDQMAGREPAEALHERWGGTLHRHRGSHVGHLFAPSVQRASERLLRSVGPDIDAPEVPS</sequence>
<reference evidence="1 2" key="1">
    <citation type="submission" date="2016-04" db="EMBL/GenBank/DDBJ databases">
        <title>Draft Genome Sequences of Staphylococcus capitis Strain H36, S. capitis Strain H65, S. cohnii Strain H62, S. hominis Strain H69, Mycobacterium iranicum Strain H39, Plantibacter sp. Strain H53, Pseudomonas oryzihabitans Strain H72, and Microbacterium sp. Strain H83, isolated from residential settings.</title>
        <authorList>
            <person name="Lymperopoulou D."/>
            <person name="Adams R.I."/>
            <person name="Lindow S."/>
            <person name="Coil D.A."/>
            <person name="Jospin G."/>
            <person name="Eisen J.A."/>
        </authorList>
    </citation>
    <scope>NUCLEOTIDE SEQUENCE [LARGE SCALE GENOMIC DNA]</scope>
    <source>
        <strain evidence="1 2">H39</strain>
    </source>
</reference>
<gene>
    <name evidence="1" type="ORF">A4X20_15205</name>
</gene>
<proteinExistence type="predicted"/>
<dbReference type="Gene3D" id="3.40.50.1820">
    <property type="entry name" value="alpha/beta hydrolase"/>
    <property type="match status" value="1"/>
</dbReference>
<evidence type="ECO:0000313" key="2">
    <source>
        <dbReference type="Proteomes" id="UP000078396"/>
    </source>
</evidence>
<dbReference type="SUPFAM" id="SSF53474">
    <property type="entry name" value="alpha/beta-Hydrolases"/>
    <property type="match status" value="1"/>
</dbReference>
<name>A0A178LZB8_MYCIR</name>
<dbReference type="STRING" id="912594.AWC12_14015"/>
<dbReference type="Proteomes" id="UP000078396">
    <property type="component" value="Unassembled WGS sequence"/>
</dbReference>
<organism evidence="1 2">
    <name type="scientific">Mycolicibacterium iranicum</name>
    <name type="common">Mycobacterium iranicum</name>
    <dbReference type="NCBI Taxonomy" id="912594"/>
    <lineage>
        <taxon>Bacteria</taxon>
        <taxon>Bacillati</taxon>
        <taxon>Actinomycetota</taxon>
        <taxon>Actinomycetes</taxon>
        <taxon>Mycobacteriales</taxon>
        <taxon>Mycobacteriaceae</taxon>
        <taxon>Mycolicibacterium</taxon>
    </lineage>
</organism>
<dbReference type="InterPro" id="IPR029058">
    <property type="entry name" value="AB_hydrolase_fold"/>
</dbReference>
<comment type="caution">
    <text evidence="1">The sequence shown here is derived from an EMBL/GenBank/DDBJ whole genome shotgun (WGS) entry which is preliminary data.</text>
</comment>
<accession>A0A178LZB8</accession>
<dbReference type="AlphaFoldDB" id="A0A178LZB8"/>